<dbReference type="Gene3D" id="3.30.160.60">
    <property type="entry name" value="Classic Zinc Finger"/>
    <property type="match status" value="1"/>
</dbReference>
<keyword evidence="4 7" id="KW-0472">Membrane</keyword>
<dbReference type="STRING" id="1797689.A3F24_01060"/>
<evidence type="ECO:0000256" key="1">
    <source>
        <dbReference type="ARBA" id="ARBA00022475"/>
    </source>
</evidence>
<dbReference type="NCBIfam" id="TIGR00247">
    <property type="entry name" value="endolytic transglycosylase MltG"/>
    <property type="match status" value="1"/>
</dbReference>
<feature type="site" description="Important for catalytic activity" evidence="7">
    <location>
        <position position="211"/>
    </location>
</feature>
<evidence type="ECO:0000313" key="8">
    <source>
        <dbReference type="EMBL" id="OGY59034.1"/>
    </source>
</evidence>
<comment type="caution">
    <text evidence="8">The sequence shown here is derived from an EMBL/GenBank/DDBJ whole genome shotgun (WGS) entry which is preliminary data.</text>
</comment>
<dbReference type="EMBL" id="MHIX01000027">
    <property type="protein sequence ID" value="OGY59034.1"/>
    <property type="molecule type" value="Genomic_DNA"/>
</dbReference>
<protein>
    <recommendedName>
        <fullName evidence="7">Endolytic murein transglycosylase</fullName>
        <ecNumber evidence="7">4.2.2.29</ecNumber>
    </recommendedName>
    <alternativeName>
        <fullName evidence="7">Peptidoglycan lytic transglycosylase</fullName>
    </alternativeName>
    <alternativeName>
        <fullName evidence="7">Peptidoglycan polymerization terminase</fullName>
    </alternativeName>
</protein>
<dbReference type="EC" id="4.2.2.29" evidence="7"/>
<gene>
    <name evidence="7" type="primary">mltG</name>
    <name evidence="8" type="ORF">A3F24_01060</name>
</gene>
<dbReference type="PANTHER" id="PTHR30518:SF2">
    <property type="entry name" value="ENDOLYTIC MUREIN TRANSGLYCOSYLASE"/>
    <property type="match status" value="1"/>
</dbReference>
<dbReference type="CDD" id="cd08010">
    <property type="entry name" value="MltG_like"/>
    <property type="match status" value="1"/>
</dbReference>
<dbReference type="InterPro" id="IPR003770">
    <property type="entry name" value="MLTG-like"/>
</dbReference>
<dbReference type="PANTHER" id="PTHR30518">
    <property type="entry name" value="ENDOLYTIC MUREIN TRANSGLYCOSYLASE"/>
    <property type="match status" value="1"/>
</dbReference>
<keyword evidence="5 7" id="KW-0456">Lyase</keyword>
<dbReference type="GO" id="GO:0008932">
    <property type="term" value="F:lytic endotransglycosylase activity"/>
    <property type="evidence" value="ECO:0007669"/>
    <property type="project" value="UniProtKB-UniRule"/>
</dbReference>
<evidence type="ECO:0000256" key="4">
    <source>
        <dbReference type="ARBA" id="ARBA00023136"/>
    </source>
</evidence>
<keyword evidence="3 7" id="KW-1133">Transmembrane helix</keyword>
<keyword evidence="1 7" id="KW-1003">Cell membrane</keyword>
<accession>A0A1G1Z3D3</accession>
<evidence type="ECO:0000256" key="3">
    <source>
        <dbReference type="ARBA" id="ARBA00022989"/>
    </source>
</evidence>
<organism evidence="8 9">
    <name type="scientific">Candidatus Colwellbacteria bacterium RIFCSPHIGHO2_12_FULL_44_17</name>
    <dbReference type="NCBI Taxonomy" id="1797689"/>
    <lineage>
        <taxon>Bacteria</taxon>
        <taxon>Candidatus Colwelliibacteriota</taxon>
    </lineage>
</organism>
<evidence type="ECO:0000256" key="6">
    <source>
        <dbReference type="ARBA" id="ARBA00023316"/>
    </source>
</evidence>
<dbReference type="AlphaFoldDB" id="A0A1G1Z3D3"/>
<evidence type="ECO:0000256" key="2">
    <source>
        <dbReference type="ARBA" id="ARBA00022692"/>
    </source>
</evidence>
<evidence type="ECO:0000256" key="7">
    <source>
        <dbReference type="HAMAP-Rule" id="MF_02065"/>
    </source>
</evidence>
<dbReference type="Proteomes" id="UP000178515">
    <property type="component" value="Unassembled WGS sequence"/>
</dbReference>
<dbReference type="Gene3D" id="3.30.1490.480">
    <property type="entry name" value="Endolytic murein transglycosylase"/>
    <property type="match status" value="1"/>
</dbReference>
<evidence type="ECO:0000313" key="9">
    <source>
        <dbReference type="Proteomes" id="UP000178515"/>
    </source>
</evidence>
<comment type="similarity">
    <text evidence="7">Belongs to the transglycosylase MltG family.</text>
</comment>
<dbReference type="GO" id="GO:0005886">
    <property type="term" value="C:plasma membrane"/>
    <property type="evidence" value="ECO:0007669"/>
    <property type="project" value="UniProtKB-UniRule"/>
</dbReference>
<dbReference type="GO" id="GO:0071555">
    <property type="term" value="P:cell wall organization"/>
    <property type="evidence" value="ECO:0007669"/>
    <property type="project" value="UniProtKB-KW"/>
</dbReference>
<comment type="catalytic activity">
    <reaction evidence="7">
        <text>a peptidoglycan chain = a peptidoglycan chain with N-acetyl-1,6-anhydromuramyl-[peptide] at the reducing end + a peptidoglycan chain with N-acetylglucosamine at the non-reducing end.</text>
        <dbReference type="EC" id="4.2.2.29"/>
    </reaction>
</comment>
<proteinExistence type="inferred from homology"/>
<dbReference type="HAMAP" id="MF_02065">
    <property type="entry name" value="MltG"/>
    <property type="match status" value="1"/>
</dbReference>
<evidence type="ECO:0000256" key="5">
    <source>
        <dbReference type="ARBA" id="ARBA00023239"/>
    </source>
</evidence>
<reference evidence="8 9" key="1">
    <citation type="journal article" date="2016" name="Nat. Commun.">
        <title>Thousands of microbial genomes shed light on interconnected biogeochemical processes in an aquifer system.</title>
        <authorList>
            <person name="Anantharaman K."/>
            <person name="Brown C.T."/>
            <person name="Hug L.A."/>
            <person name="Sharon I."/>
            <person name="Castelle C.J."/>
            <person name="Probst A.J."/>
            <person name="Thomas B.C."/>
            <person name="Singh A."/>
            <person name="Wilkins M.J."/>
            <person name="Karaoz U."/>
            <person name="Brodie E.L."/>
            <person name="Williams K.H."/>
            <person name="Hubbard S.S."/>
            <person name="Banfield J.F."/>
        </authorList>
    </citation>
    <scope>NUCLEOTIDE SEQUENCE [LARGE SCALE GENOMIC DNA]</scope>
</reference>
<comment type="function">
    <text evidence="7">Functions as a peptidoglycan terminase that cleaves nascent peptidoglycan strands endolytically to terminate their elongation.</text>
</comment>
<sequence length="326" mass="35931">MLPFSKSAIIGLGAVLLVVGTEGLMFIKTLGPAEKTEEKEVTIVEGNGVSEIATILKETGLIQSEKSFKIYTGLSGAARNLKPGLYLIGGASIPEIVGMLEEGPVARVTIPEGLSLYEIDELLSEEKVIVKGSLVALDMKVIEEKYWFLEGVTSLEGYLFPDTYEFLRGSDPEKVAEKMLANFETKVTPLLHKDNKNVKKEVIVASLIEKEVPHPEDRSIVAGIIYKRLAADIPLQIDASVCYAEKQAGCVPRKEDLSIDSPYNTYKYYGLPPTPIANPGLDTLEAAVNPETSPYWYYVSDPITRETIFARTLDEHNENIANYLKK</sequence>
<name>A0A1G1Z3D3_9BACT</name>
<keyword evidence="2 7" id="KW-0812">Transmembrane</keyword>
<dbReference type="GO" id="GO:0009252">
    <property type="term" value="P:peptidoglycan biosynthetic process"/>
    <property type="evidence" value="ECO:0007669"/>
    <property type="project" value="UniProtKB-UniRule"/>
</dbReference>
<dbReference type="Pfam" id="PF02618">
    <property type="entry name" value="YceG"/>
    <property type="match status" value="1"/>
</dbReference>
<keyword evidence="6 7" id="KW-0961">Cell wall biogenesis/degradation</keyword>